<dbReference type="SMART" id="SM00228">
    <property type="entry name" value="PDZ"/>
    <property type="match status" value="1"/>
</dbReference>
<dbReference type="GO" id="GO:0006508">
    <property type="term" value="P:proteolysis"/>
    <property type="evidence" value="ECO:0007669"/>
    <property type="project" value="UniProtKB-KW"/>
</dbReference>
<dbReference type="RefSeq" id="WP_135758682.1">
    <property type="nucleotide sequence ID" value="NZ_RQHW01000002.1"/>
</dbReference>
<dbReference type="Pfam" id="PF13180">
    <property type="entry name" value="PDZ_2"/>
    <property type="match status" value="1"/>
</dbReference>
<dbReference type="InterPro" id="IPR001940">
    <property type="entry name" value="Peptidase_S1C"/>
</dbReference>
<evidence type="ECO:0000259" key="4">
    <source>
        <dbReference type="SMART" id="SM00228"/>
    </source>
</evidence>
<dbReference type="AlphaFoldDB" id="A0A4R9M651"/>
<gene>
    <name evidence="5" type="ORF">EHS15_01115</name>
</gene>
<dbReference type="OrthoDB" id="321158at2"/>
<dbReference type="Gene3D" id="2.30.42.10">
    <property type="match status" value="1"/>
</dbReference>
<protein>
    <submittedName>
        <fullName evidence="5">Serine protease</fullName>
    </submittedName>
</protein>
<evidence type="ECO:0000256" key="3">
    <source>
        <dbReference type="ARBA" id="ARBA00022801"/>
    </source>
</evidence>
<comment type="similarity">
    <text evidence="1">Belongs to the peptidase S1C family.</text>
</comment>
<organism evidence="5 6">
    <name type="scientific">Leptospira idonii</name>
    <dbReference type="NCBI Taxonomy" id="1193500"/>
    <lineage>
        <taxon>Bacteria</taxon>
        <taxon>Pseudomonadati</taxon>
        <taxon>Spirochaetota</taxon>
        <taxon>Spirochaetia</taxon>
        <taxon>Leptospirales</taxon>
        <taxon>Leptospiraceae</taxon>
        <taxon>Leptospira</taxon>
    </lineage>
</organism>
<dbReference type="PROSITE" id="PS51257">
    <property type="entry name" value="PROKAR_LIPOPROTEIN"/>
    <property type="match status" value="1"/>
</dbReference>
<dbReference type="InterPro" id="IPR036034">
    <property type="entry name" value="PDZ_sf"/>
</dbReference>
<keyword evidence="2 5" id="KW-0645">Protease</keyword>
<dbReference type="Proteomes" id="UP000298058">
    <property type="component" value="Unassembled WGS sequence"/>
</dbReference>
<dbReference type="PANTHER" id="PTHR22939">
    <property type="entry name" value="SERINE PROTEASE FAMILY S1C HTRA-RELATED"/>
    <property type="match status" value="1"/>
</dbReference>
<evidence type="ECO:0000313" key="6">
    <source>
        <dbReference type="Proteomes" id="UP000298058"/>
    </source>
</evidence>
<dbReference type="PRINTS" id="PR00834">
    <property type="entry name" value="PROTEASES2C"/>
</dbReference>
<reference evidence="5" key="1">
    <citation type="journal article" date="2019" name="PLoS Negl. Trop. Dis.">
        <title>Revisiting the worldwide diversity of Leptospira species in the environment.</title>
        <authorList>
            <person name="Vincent A.T."/>
            <person name="Schiettekatte O."/>
            <person name="Bourhy P."/>
            <person name="Veyrier F.J."/>
            <person name="Picardeau M."/>
        </authorList>
    </citation>
    <scope>NUCLEOTIDE SEQUENCE [LARGE SCALE GENOMIC DNA]</scope>
    <source>
        <strain evidence="5">201300427</strain>
    </source>
</reference>
<dbReference type="InterPro" id="IPR001478">
    <property type="entry name" value="PDZ"/>
</dbReference>
<name>A0A4R9M651_9LEPT</name>
<dbReference type="EMBL" id="RQHW01000002">
    <property type="protein sequence ID" value="TGN21147.1"/>
    <property type="molecule type" value="Genomic_DNA"/>
</dbReference>
<dbReference type="Pfam" id="PF13365">
    <property type="entry name" value="Trypsin_2"/>
    <property type="match status" value="1"/>
</dbReference>
<evidence type="ECO:0000256" key="2">
    <source>
        <dbReference type="ARBA" id="ARBA00022670"/>
    </source>
</evidence>
<keyword evidence="3" id="KW-0378">Hydrolase</keyword>
<dbReference type="GO" id="GO:0004252">
    <property type="term" value="F:serine-type endopeptidase activity"/>
    <property type="evidence" value="ECO:0007669"/>
    <property type="project" value="InterPro"/>
</dbReference>
<comment type="caution">
    <text evidence="5">The sequence shown here is derived from an EMBL/GenBank/DDBJ whole genome shotgun (WGS) entry which is preliminary data.</text>
</comment>
<dbReference type="PANTHER" id="PTHR22939:SF129">
    <property type="entry name" value="SERINE PROTEASE HTRA2, MITOCHONDRIAL"/>
    <property type="match status" value="1"/>
</dbReference>
<feature type="domain" description="PDZ" evidence="4">
    <location>
        <begin position="238"/>
        <end position="313"/>
    </location>
</feature>
<dbReference type="SUPFAM" id="SSF50494">
    <property type="entry name" value="Trypsin-like serine proteases"/>
    <property type="match status" value="1"/>
</dbReference>
<evidence type="ECO:0000313" key="5">
    <source>
        <dbReference type="EMBL" id="TGN21147.1"/>
    </source>
</evidence>
<sequence length="328" mass="36137">MKILPSLLLGIVLLLSCQKEKNSKEIFRSYVGASFSISLDSGSLEEPKVWTGSGFVFDRQGLGLTCSHVVPDDKIFTIRMGGIGQKFFAKVIKRDVQNDLALVQWEASESQNAFNLENSVSPETGSVYYMISTPMGMEESFDSGWIANRSRTGADIFLPNHSFIQLNRMVLSGSSGAPVFDEDGNIFGMARFQISGDGSKRDGIGFAIPSHVIREFAKSIPVGGRTKEEIQRGIVEIPVLTAHLVSKLSLGENRGVLVSYVESGSSSETAGVKRYDLILEVNGHSILTAEDLYKQMSQSPSDKNVELKIFRQDRNLKLNIAPFSRKER</sequence>
<dbReference type="SUPFAM" id="SSF50156">
    <property type="entry name" value="PDZ domain-like"/>
    <property type="match status" value="1"/>
</dbReference>
<proteinExistence type="inferred from homology"/>
<accession>A0A4R9M651</accession>
<dbReference type="InterPro" id="IPR009003">
    <property type="entry name" value="Peptidase_S1_PA"/>
</dbReference>
<dbReference type="Gene3D" id="2.40.10.120">
    <property type="match status" value="1"/>
</dbReference>
<evidence type="ECO:0000256" key="1">
    <source>
        <dbReference type="ARBA" id="ARBA00010541"/>
    </source>
</evidence>
<keyword evidence="6" id="KW-1185">Reference proteome</keyword>